<dbReference type="InterPro" id="IPR023485">
    <property type="entry name" value="Ptyr_pPase"/>
</dbReference>
<dbReference type="AlphaFoldDB" id="A0A928VW90"/>
<evidence type="ECO:0000313" key="2">
    <source>
        <dbReference type="EMBL" id="MBE9039887.1"/>
    </source>
</evidence>
<dbReference type="RefSeq" id="WP_264320146.1">
    <property type="nucleotide sequence ID" value="NZ_JADEXN010000040.1"/>
</dbReference>
<sequence>MTQPVKLLFICSRNQWRSPTAERLFDNIPGYVAKSAGTQKGSRVRVTAGLLGWADRIFVMEKRHSESLRRKFPEALRGKNPICLHIGDRYRYMDAELIQLLQDKLDPYL</sequence>
<dbReference type="InterPro" id="IPR036196">
    <property type="entry name" value="Ptyr_pPase_sf"/>
</dbReference>
<feature type="domain" description="Phosphotyrosine protein phosphatase I" evidence="1">
    <location>
        <begin position="5"/>
        <end position="107"/>
    </location>
</feature>
<gene>
    <name evidence="2" type="ORF">IQ235_03660</name>
</gene>
<dbReference type="SUPFAM" id="SSF52788">
    <property type="entry name" value="Phosphotyrosine protein phosphatases I"/>
    <property type="match status" value="1"/>
</dbReference>
<dbReference type="EMBL" id="JADEXN010000040">
    <property type="protein sequence ID" value="MBE9039887.1"/>
    <property type="molecule type" value="Genomic_DNA"/>
</dbReference>
<proteinExistence type="predicted"/>
<organism evidence="2 3">
    <name type="scientific">Zarconia navalis LEGE 11467</name>
    <dbReference type="NCBI Taxonomy" id="1828826"/>
    <lineage>
        <taxon>Bacteria</taxon>
        <taxon>Bacillati</taxon>
        <taxon>Cyanobacteriota</taxon>
        <taxon>Cyanophyceae</taxon>
        <taxon>Oscillatoriophycideae</taxon>
        <taxon>Oscillatoriales</taxon>
        <taxon>Oscillatoriales incertae sedis</taxon>
        <taxon>Zarconia</taxon>
        <taxon>Zarconia navalis</taxon>
    </lineage>
</organism>
<protein>
    <submittedName>
        <fullName evidence="2">Protein tyrosine phosphatase</fullName>
    </submittedName>
</protein>
<keyword evidence="3" id="KW-1185">Reference proteome</keyword>
<reference evidence="2" key="1">
    <citation type="submission" date="2020-10" db="EMBL/GenBank/DDBJ databases">
        <authorList>
            <person name="Castelo-Branco R."/>
            <person name="Eusebio N."/>
            <person name="Adriana R."/>
            <person name="Vieira A."/>
            <person name="Brugerolle De Fraissinette N."/>
            <person name="Rezende De Castro R."/>
            <person name="Schneider M.P."/>
            <person name="Vasconcelos V."/>
            <person name="Leao P.N."/>
        </authorList>
    </citation>
    <scope>NUCLEOTIDE SEQUENCE</scope>
    <source>
        <strain evidence="2">LEGE 11467</strain>
    </source>
</reference>
<evidence type="ECO:0000313" key="3">
    <source>
        <dbReference type="Proteomes" id="UP000621799"/>
    </source>
</evidence>
<dbReference type="SMART" id="SM00226">
    <property type="entry name" value="LMWPc"/>
    <property type="match status" value="1"/>
</dbReference>
<comment type="caution">
    <text evidence="2">The sequence shown here is derived from an EMBL/GenBank/DDBJ whole genome shotgun (WGS) entry which is preliminary data.</text>
</comment>
<evidence type="ECO:0000259" key="1">
    <source>
        <dbReference type="SMART" id="SM00226"/>
    </source>
</evidence>
<name>A0A928VW90_9CYAN</name>
<dbReference type="Gene3D" id="3.40.50.2300">
    <property type="match status" value="1"/>
</dbReference>
<dbReference type="InterPro" id="IPR016919">
    <property type="entry name" value="UCP029416_PTP"/>
</dbReference>
<dbReference type="PIRSF" id="PIRSF029416">
    <property type="entry name" value="UCP029416_PTP"/>
    <property type="match status" value="1"/>
</dbReference>
<accession>A0A928VW90</accession>
<dbReference type="Proteomes" id="UP000621799">
    <property type="component" value="Unassembled WGS sequence"/>
</dbReference>